<comment type="subcellular location">
    <subcellularLocation>
        <location evidence="1">Membrane</location>
        <topology evidence="1">Multi-pass membrane protein</topology>
    </subcellularLocation>
</comment>
<evidence type="ECO:0000256" key="5">
    <source>
        <dbReference type="ARBA" id="ARBA00023136"/>
    </source>
</evidence>
<dbReference type="Pfam" id="PF07690">
    <property type="entry name" value="MFS_1"/>
    <property type="match status" value="1"/>
</dbReference>
<dbReference type="GO" id="GO:0022857">
    <property type="term" value="F:transmembrane transporter activity"/>
    <property type="evidence" value="ECO:0007669"/>
    <property type="project" value="InterPro"/>
</dbReference>
<feature type="transmembrane region" description="Helical" evidence="7">
    <location>
        <begin position="399"/>
        <end position="418"/>
    </location>
</feature>
<dbReference type="InterPro" id="IPR036259">
    <property type="entry name" value="MFS_trans_sf"/>
</dbReference>
<reference evidence="9" key="1">
    <citation type="submission" date="2023-03" db="EMBL/GenBank/DDBJ databases">
        <authorList>
            <person name="Julca I."/>
        </authorList>
    </citation>
    <scope>NUCLEOTIDE SEQUENCE</scope>
</reference>
<name>A0AAV1EBM8_OLDCO</name>
<feature type="transmembrane region" description="Helical" evidence="7">
    <location>
        <begin position="83"/>
        <end position="102"/>
    </location>
</feature>
<dbReference type="Proteomes" id="UP001161247">
    <property type="component" value="Chromosome 8"/>
</dbReference>
<feature type="transmembrane region" description="Helical" evidence="7">
    <location>
        <begin position="356"/>
        <end position="379"/>
    </location>
</feature>
<feature type="transmembrane region" description="Helical" evidence="7">
    <location>
        <begin position="326"/>
        <end position="344"/>
    </location>
</feature>
<feature type="transmembrane region" description="Helical" evidence="7">
    <location>
        <begin position="108"/>
        <end position="134"/>
    </location>
</feature>
<feature type="transmembrane region" description="Helical" evidence="7">
    <location>
        <begin position="283"/>
        <end position="306"/>
    </location>
</feature>
<feature type="transmembrane region" description="Helical" evidence="7">
    <location>
        <begin position="467"/>
        <end position="487"/>
    </location>
</feature>
<accession>A0AAV1EBM8</accession>
<dbReference type="SUPFAM" id="SSF103473">
    <property type="entry name" value="MFS general substrate transporter"/>
    <property type="match status" value="1"/>
</dbReference>
<dbReference type="AlphaFoldDB" id="A0AAV1EBM8"/>
<keyword evidence="8" id="KW-0732">Signal</keyword>
<keyword evidence="3 7" id="KW-0812">Transmembrane</keyword>
<evidence type="ECO:0000256" key="7">
    <source>
        <dbReference type="SAM" id="Phobius"/>
    </source>
</evidence>
<organism evidence="9 10">
    <name type="scientific">Oldenlandia corymbosa var. corymbosa</name>
    <dbReference type="NCBI Taxonomy" id="529605"/>
    <lineage>
        <taxon>Eukaryota</taxon>
        <taxon>Viridiplantae</taxon>
        <taxon>Streptophyta</taxon>
        <taxon>Embryophyta</taxon>
        <taxon>Tracheophyta</taxon>
        <taxon>Spermatophyta</taxon>
        <taxon>Magnoliopsida</taxon>
        <taxon>eudicotyledons</taxon>
        <taxon>Gunneridae</taxon>
        <taxon>Pentapetalae</taxon>
        <taxon>asterids</taxon>
        <taxon>lamiids</taxon>
        <taxon>Gentianales</taxon>
        <taxon>Rubiaceae</taxon>
        <taxon>Rubioideae</taxon>
        <taxon>Spermacoceae</taxon>
        <taxon>Hedyotis-Oldenlandia complex</taxon>
        <taxon>Oldenlandia</taxon>
    </lineage>
</organism>
<dbReference type="InterPro" id="IPR011701">
    <property type="entry name" value="MFS"/>
</dbReference>
<keyword evidence="10" id="KW-1185">Reference proteome</keyword>
<dbReference type="PANTHER" id="PTHR23504:SF1">
    <property type="entry name" value="GH21943P-RELATED"/>
    <property type="match status" value="1"/>
</dbReference>
<evidence type="ECO:0000256" key="1">
    <source>
        <dbReference type="ARBA" id="ARBA00004141"/>
    </source>
</evidence>
<feature type="transmembrane region" description="Helical" evidence="7">
    <location>
        <begin position="48"/>
        <end position="71"/>
    </location>
</feature>
<evidence type="ECO:0000313" key="10">
    <source>
        <dbReference type="Proteomes" id="UP001161247"/>
    </source>
</evidence>
<feature type="transmembrane region" description="Helical" evidence="7">
    <location>
        <begin position="438"/>
        <end position="461"/>
    </location>
</feature>
<evidence type="ECO:0000256" key="4">
    <source>
        <dbReference type="ARBA" id="ARBA00022989"/>
    </source>
</evidence>
<keyword evidence="5 7" id="KW-0472">Membrane</keyword>
<evidence type="ECO:0000256" key="8">
    <source>
        <dbReference type="SAM" id="SignalP"/>
    </source>
</evidence>
<dbReference type="Gene3D" id="1.20.1250.20">
    <property type="entry name" value="MFS general substrate transporter like domains"/>
    <property type="match status" value="1"/>
</dbReference>
<keyword evidence="4 7" id="KW-1133">Transmembrane helix</keyword>
<evidence type="ECO:0000313" key="9">
    <source>
        <dbReference type="EMBL" id="CAI9117017.1"/>
    </source>
</evidence>
<dbReference type="EMBL" id="OX459125">
    <property type="protein sequence ID" value="CAI9117017.1"/>
    <property type="molecule type" value="Genomic_DNA"/>
</dbReference>
<dbReference type="CDD" id="cd17330">
    <property type="entry name" value="MFS_SLC46_TetA_like"/>
    <property type="match status" value="1"/>
</dbReference>
<dbReference type="GO" id="GO:0016020">
    <property type="term" value="C:membrane"/>
    <property type="evidence" value="ECO:0007669"/>
    <property type="project" value="UniProtKB-SubCell"/>
</dbReference>
<sequence>MMMMMGKLSRLSHLFVTVFLYCFSSVMVVPAITDVTMAAICPGQDECSLAIYLSGIQHAIIGLGSLVIMPLVGNLSDKYGRKVMLTVPMTLHIFPLAILAYSRTTEYYYVYYVLRTMISMITEGSVQCLALAYVADNVAESQRVSVFGILSGIASCAFVCGNLTARFLPTSATFQFAAAGNVVALVYMRAFLPDSTIENVSTSTAKPDTVTETDSLLEKAPQKALKLFKRLPSFRDTASLLGTSHTFSQAAMITFFSTVAEVGAQSSLLYYLKAQFHFDKDQFADLMIISGISGTVSQLLLMPILAPLLGEMKLLSVGLFFSFVHVYSWFILIISLTTLMNFLYEFKRDLSDQKFVSSNSCCCTALLGHLGYLSPFFLVDLTKSTLVLLHKSDVFFNLQVPYAAALISIVAIFAMPCLRSIASKEIGPTEQGKAQGCLTGICSFAHVISPLAFSPLSAWFLSDSAPFRFPGFSIMVAAFAGMIAFGLSLMINKAEPMTCCSSADYPFSVEP</sequence>
<evidence type="ECO:0000256" key="3">
    <source>
        <dbReference type="ARBA" id="ARBA00022692"/>
    </source>
</evidence>
<feature type="transmembrane region" description="Helical" evidence="7">
    <location>
        <begin position="146"/>
        <end position="168"/>
    </location>
</feature>
<feature type="signal peptide" evidence="8">
    <location>
        <begin position="1"/>
        <end position="38"/>
    </location>
</feature>
<gene>
    <name evidence="9" type="ORF">OLC1_LOCUS23155</name>
</gene>
<dbReference type="PANTHER" id="PTHR23504">
    <property type="entry name" value="MAJOR FACILITATOR SUPERFAMILY DOMAIN-CONTAINING PROTEIN 10"/>
    <property type="match status" value="1"/>
</dbReference>
<comment type="similarity">
    <text evidence="6">Belongs to the major facilitator superfamily. Phosphate:H(+) symporter (TC 2.A.1.9) family.</text>
</comment>
<evidence type="ECO:0000256" key="6">
    <source>
        <dbReference type="ARBA" id="ARBA00044504"/>
    </source>
</evidence>
<protein>
    <submittedName>
        <fullName evidence="9">OLC1v1018330C4</fullName>
    </submittedName>
</protein>
<proteinExistence type="inferred from homology"/>
<keyword evidence="2" id="KW-0813">Transport</keyword>
<feature type="chain" id="PRO_5043438115" evidence="8">
    <location>
        <begin position="39"/>
        <end position="511"/>
    </location>
</feature>
<evidence type="ECO:0000256" key="2">
    <source>
        <dbReference type="ARBA" id="ARBA00022448"/>
    </source>
</evidence>